<name>A0AAV4JBE2_9GAST</name>
<sequence length="127" mass="14047">MYLSETGLAPILQSAYHPLHSTETAPLRVHNDIIGQVDQRKAVMLVLLDLSTQFDTTDQDCLSHSLQKQFGIKGVALKWLASYMSERSQAVQINPTAVSSSTSTSVWRSPRVCTRTSSVHVLYSPSK</sequence>
<keyword evidence="2" id="KW-1185">Reference proteome</keyword>
<reference evidence="1 2" key="1">
    <citation type="journal article" date="2021" name="Elife">
        <title>Chloroplast acquisition without the gene transfer in kleptoplastic sea slugs, Plakobranchus ocellatus.</title>
        <authorList>
            <person name="Maeda T."/>
            <person name="Takahashi S."/>
            <person name="Yoshida T."/>
            <person name="Shimamura S."/>
            <person name="Takaki Y."/>
            <person name="Nagai Y."/>
            <person name="Toyoda A."/>
            <person name="Suzuki Y."/>
            <person name="Arimoto A."/>
            <person name="Ishii H."/>
            <person name="Satoh N."/>
            <person name="Nishiyama T."/>
            <person name="Hasebe M."/>
            <person name="Maruyama T."/>
            <person name="Minagawa J."/>
            <person name="Obokata J."/>
            <person name="Shigenobu S."/>
        </authorList>
    </citation>
    <scope>NUCLEOTIDE SEQUENCE [LARGE SCALE GENOMIC DNA]</scope>
</reference>
<evidence type="ECO:0000313" key="2">
    <source>
        <dbReference type="Proteomes" id="UP000762676"/>
    </source>
</evidence>
<dbReference type="EMBL" id="BMAT01003095">
    <property type="protein sequence ID" value="GFS20117.1"/>
    <property type="molecule type" value="Genomic_DNA"/>
</dbReference>
<dbReference type="AlphaFoldDB" id="A0AAV4JBE2"/>
<gene>
    <name evidence="1" type="ORF">ElyMa_001562100</name>
</gene>
<proteinExistence type="predicted"/>
<comment type="caution">
    <text evidence="1">The sequence shown here is derived from an EMBL/GenBank/DDBJ whole genome shotgun (WGS) entry which is preliminary data.</text>
</comment>
<protein>
    <recommendedName>
        <fullName evidence="3">Reverse transcriptase domain-containing protein</fullName>
    </recommendedName>
</protein>
<evidence type="ECO:0008006" key="3">
    <source>
        <dbReference type="Google" id="ProtNLM"/>
    </source>
</evidence>
<accession>A0AAV4JBE2</accession>
<organism evidence="1 2">
    <name type="scientific">Elysia marginata</name>
    <dbReference type="NCBI Taxonomy" id="1093978"/>
    <lineage>
        <taxon>Eukaryota</taxon>
        <taxon>Metazoa</taxon>
        <taxon>Spiralia</taxon>
        <taxon>Lophotrochozoa</taxon>
        <taxon>Mollusca</taxon>
        <taxon>Gastropoda</taxon>
        <taxon>Heterobranchia</taxon>
        <taxon>Euthyneura</taxon>
        <taxon>Panpulmonata</taxon>
        <taxon>Sacoglossa</taxon>
        <taxon>Placobranchoidea</taxon>
        <taxon>Plakobranchidae</taxon>
        <taxon>Elysia</taxon>
    </lineage>
</organism>
<dbReference type="PANTHER" id="PTHR33332">
    <property type="entry name" value="REVERSE TRANSCRIPTASE DOMAIN-CONTAINING PROTEIN"/>
    <property type="match status" value="1"/>
</dbReference>
<evidence type="ECO:0000313" key="1">
    <source>
        <dbReference type="EMBL" id="GFS20117.1"/>
    </source>
</evidence>
<dbReference type="Proteomes" id="UP000762676">
    <property type="component" value="Unassembled WGS sequence"/>
</dbReference>